<organism evidence="2 3">
    <name type="scientific">Trichinella pseudospiralis</name>
    <name type="common">Parasitic roundworm</name>
    <dbReference type="NCBI Taxonomy" id="6337"/>
    <lineage>
        <taxon>Eukaryota</taxon>
        <taxon>Metazoa</taxon>
        <taxon>Ecdysozoa</taxon>
        <taxon>Nematoda</taxon>
        <taxon>Enoplea</taxon>
        <taxon>Dorylaimia</taxon>
        <taxon>Trichinellida</taxon>
        <taxon>Trichinellidae</taxon>
        <taxon>Trichinella</taxon>
    </lineage>
</organism>
<dbReference type="Proteomes" id="UP000054995">
    <property type="component" value="Unassembled WGS sequence"/>
</dbReference>
<evidence type="ECO:0000313" key="3">
    <source>
        <dbReference type="Proteomes" id="UP000054995"/>
    </source>
</evidence>
<evidence type="ECO:0000313" key="2">
    <source>
        <dbReference type="EMBL" id="KRY84649.1"/>
    </source>
</evidence>
<name>A0A0V1FF46_TRIPS</name>
<proteinExistence type="predicted"/>
<keyword evidence="3" id="KW-1185">Reference proteome</keyword>
<evidence type="ECO:0000313" key="1">
    <source>
        <dbReference type="EMBL" id="KRY84642.1"/>
    </source>
</evidence>
<protein>
    <submittedName>
        <fullName evidence="2">Uncharacterized protein</fullName>
    </submittedName>
</protein>
<dbReference type="AlphaFoldDB" id="A0A0V1FF46"/>
<gene>
    <name evidence="1" type="ORF">T4D_11175</name>
    <name evidence="2" type="ORF">T4D_4549</name>
</gene>
<accession>A0A0V1FF46</accession>
<reference evidence="2 3" key="1">
    <citation type="submission" date="2015-01" db="EMBL/GenBank/DDBJ databases">
        <title>Evolution of Trichinella species and genotypes.</title>
        <authorList>
            <person name="Korhonen P.K."/>
            <person name="Edoardo P."/>
            <person name="Giuseppe L.R."/>
            <person name="Gasser R.B."/>
        </authorList>
    </citation>
    <scope>NUCLEOTIDE SEQUENCE [LARGE SCALE GENOMIC DNA]</scope>
    <source>
        <strain evidence="2">ISS470</strain>
    </source>
</reference>
<comment type="caution">
    <text evidence="2">The sequence shown here is derived from an EMBL/GenBank/DDBJ whole genome shotgun (WGS) entry which is preliminary data.</text>
</comment>
<dbReference type="EMBL" id="JYDT01000109">
    <property type="protein sequence ID" value="KRY84642.1"/>
    <property type="molecule type" value="Genomic_DNA"/>
</dbReference>
<sequence>MVTTTTITTTATTAITGGGGSGGSGWLIDHFKQVQCLVLVELFLKRIELNFIEFSIHLQVVHCDRHCCCSVNFSTFIMKFLLITTQQTECSTTILYFDWCNCFCVEWEKLANLIVKLLL</sequence>
<dbReference type="EMBL" id="JYDT01000109">
    <property type="protein sequence ID" value="KRY84649.1"/>
    <property type="molecule type" value="Genomic_DNA"/>
</dbReference>